<reference evidence="1 2" key="1">
    <citation type="submission" date="2018-11" db="EMBL/GenBank/DDBJ databases">
        <title>Flavobacterium sp. nov., YIM 102600 draft genome.</title>
        <authorList>
            <person name="Li G."/>
            <person name="Jiang Y."/>
        </authorList>
    </citation>
    <scope>NUCLEOTIDE SEQUENCE [LARGE SCALE GENOMIC DNA]</scope>
    <source>
        <strain evidence="1 2">YIM 102600</strain>
    </source>
</reference>
<evidence type="ECO:0000313" key="2">
    <source>
        <dbReference type="Proteomes" id="UP000271937"/>
    </source>
</evidence>
<evidence type="ECO:0000313" key="1">
    <source>
        <dbReference type="EMBL" id="RRJ90520.1"/>
    </source>
</evidence>
<dbReference type="RefSeq" id="WP_125013103.1">
    <property type="nucleotide sequence ID" value="NZ_RQVR01000011.1"/>
</dbReference>
<protein>
    <submittedName>
        <fullName evidence="1">Uncharacterized protein</fullName>
    </submittedName>
</protein>
<dbReference type="AlphaFoldDB" id="A0A3P3W678"/>
<proteinExistence type="predicted"/>
<organism evidence="1 2">
    <name type="scientific">Flavobacterium macacae</name>
    <dbReference type="NCBI Taxonomy" id="2488993"/>
    <lineage>
        <taxon>Bacteria</taxon>
        <taxon>Pseudomonadati</taxon>
        <taxon>Bacteroidota</taxon>
        <taxon>Flavobacteriia</taxon>
        <taxon>Flavobacteriales</taxon>
        <taxon>Flavobacteriaceae</taxon>
        <taxon>Flavobacterium</taxon>
    </lineage>
</organism>
<sequence>MKKNKIYFETNFWAAYEIGNPFEVIDAFFDYAHLDHYKQRLGEEFLYINRQDVYKKEYPGQVFVFYTALRSFLKACLCLQYKGKKWKVKQYSECKSVLHQASLTKEEYADPFMVFQTAFAEQSLDEFEFFLSEITHLSMSPYTIEFDTDLITPYIHLIKMLDASQLMRERGVEKIKKKALQRSESDDATLSS</sequence>
<dbReference type="OrthoDB" id="1270082at2"/>
<dbReference type="Proteomes" id="UP000271937">
    <property type="component" value="Unassembled WGS sequence"/>
</dbReference>
<comment type="caution">
    <text evidence="1">The sequence shown here is derived from an EMBL/GenBank/DDBJ whole genome shotgun (WGS) entry which is preliminary data.</text>
</comment>
<accession>A0A3P3W678</accession>
<dbReference type="EMBL" id="RQVR01000011">
    <property type="protein sequence ID" value="RRJ90520.1"/>
    <property type="molecule type" value="Genomic_DNA"/>
</dbReference>
<name>A0A3P3W678_9FLAO</name>
<gene>
    <name evidence="1" type="ORF">EG849_10845</name>
</gene>
<keyword evidence="2" id="KW-1185">Reference proteome</keyword>